<evidence type="ECO:0000313" key="2">
    <source>
        <dbReference type="Proteomes" id="UP000008177"/>
    </source>
</evidence>
<evidence type="ECO:0000313" key="1">
    <source>
        <dbReference type="EMBL" id="CCD43737.1"/>
    </source>
</evidence>
<protein>
    <submittedName>
        <fullName evidence="1">Uncharacterized protein</fullName>
    </submittedName>
</protein>
<dbReference type="AlphaFoldDB" id="G2XT23"/>
<dbReference type="EMBL" id="FQ790265">
    <property type="protein sequence ID" value="CCD43737.1"/>
    <property type="molecule type" value="Genomic_DNA"/>
</dbReference>
<reference evidence="2" key="1">
    <citation type="journal article" date="2011" name="PLoS Genet.">
        <title>Genomic analysis of the necrotrophic fungal pathogens Sclerotinia sclerotiorum and Botrytis cinerea.</title>
        <authorList>
            <person name="Amselem J."/>
            <person name="Cuomo C.A."/>
            <person name="van Kan J.A."/>
            <person name="Viaud M."/>
            <person name="Benito E.P."/>
            <person name="Couloux A."/>
            <person name="Coutinho P.M."/>
            <person name="de Vries R.P."/>
            <person name="Dyer P.S."/>
            <person name="Fillinger S."/>
            <person name="Fournier E."/>
            <person name="Gout L."/>
            <person name="Hahn M."/>
            <person name="Kohn L."/>
            <person name="Lapalu N."/>
            <person name="Plummer K.M."/>
            <person name="Pradier J.M."/>
            <person name="Quevillon E."/>
            <person name="Sharon A."/>
            <person name="Simon A."/>
            <person name="ten Have A."/>
            <person name="Tudzynski B."/>
            <person name="Tudzynski P."/>
            <person name="Wincker P."/>
            <person name="Andrew M."/>
            <person name="Anthouard V."/>
            <person name="Beever R.E."/>
            <person name="Beffa R."/>
            <person name="Benoit I."/>
            <person name="Bouzid O."/>
            <person name="Brault B."/>
            <person name="Chen Z."/>
            <person name="Choquer M."/>
            <person name="Collemare J."/>
            <person name="Cotton P."/>
            <person name="Danchin E.G."/>
            <person name="Da Silva C."/>
            <person name="Gautier A."/>
            <person name="Giraud C."/>
            <person name="Giraud T."/>
            <person name="Gonzalez C."/>
            <person name="Grossetete S."/>
            <person name="Guldener U."/>
            <person name="Henrissat B."/>
            <person name="Howlett B.J."/>
            <person name="Kodira C."/>
            <person name="Kretschmer M."/>
            <person name="Lappartient A."/>
            <person name="Leroch M."/>
            <person name="Levis C."/>
            <person name="Mauceli E."/>
            <person name="Neuveglise C."/>
            <person name="Oeser B."/>
            <person name="Pearson M."/>
            <person name="Poulain J."/>
            <person name="Poussereau N."/>
            <person name="Quesneville H."/>
            <person name="Rascle C."/>
            <person name="Schumacher J."/>
            <person name="Segurens B."/>
            <person name="Sexton A."/>
            <person name="Silva E."/>
            <person name="Sirven C."/>
            <person name="Soanes D.M."/>
            <person name="Talbot N.J."/>
            <person name="Templeton M."/>
            <person name="Yandava C."/>
            <person name="Yarden O."/>
            <person name="Zeng Q."/>
            <person name="Rollins J.A."/>
            <person name="Lebrun M.H."/>
            <person name="Dickman M."/>
        </authorList>
    </citation>
    <scope>NUCLEOTIDE SEQUENCE [LARGE SCALE GENOMIC DNA]</scope>
    <source>
        <strain evidence="2">T4</strain>
    </source>
</reference>
<sequence length="57" mass="6205">MTVRWYSNHATSSSHPLIEMPKVKRGLMKDSQAEEPSTGIVNHSWGACVGVVDPQGP</sequence>
<name>G2XT23_BOTF4</name>
<gene>
    <name evidence="1" type="ORF">BofuT4_P009850.1</name>
</gene>
<dbReference type="HOGENOM" id="CLU_2996258_0_0_1"/>
<organism evidence="1 2">
    <name type="scientific">Botryotinia fuckeliana (strain T4)</name>
    <name type="common">Noble rot fungus</name>
    <name type="synonym">Botrytis cinerea</name>
    <dbReference type="NCBI Taxonomy" id="999810"/>
    <lineage>
        <taxon>Eukaryota</taxon>
        <taxon>Fungi</taxon>
        <taxon>Dikarya</taxon>
        <taxon>Ascomycota</taxon>
        <taxon>Pezizomycotina</taxon>
        <taxon>Leotiomycetes</taxon>
        <taxon>Helotiales</taxon>
        <taxon>Sclerotiniaceae</taxon>
        <taxon>Botrytis</taxon>
    </lineage>
</organism>
<dbReference type="Proteomes" id="UP000008177">
    <property type="component" value="Unplaced contigs"/>
</dbReference>
<proteinExistence type="predicted"/>
<dbReference type="InParanoid" id="G2XT23"/>
<accession>G2XT23</accession>